<sequence>DVVVRLEVLGEEGSRFRTIASLQSMAKLAIPDLVPTVERCGKAITDDGRTVEFSVTKFVPNTFTLESVWDDLEDAQQFLIVQEIQGILKKLHSLKLSDSNVATTVEGFLRGLIDSHDHPSAEKRTSYLSTDALTGNVTIHSEYDDIAPVLISFDDLRKLQDSVVLCHQDLEPRNILVRPITLDDGTTHHQIAAIIDWEMAGFFPFSYEYVCSNLYPTWYALFKDLGAPLVPMSPLPRFHALFMEASELIHRSREKGARTVSALFTRMWIEREGIIRQEPAGTGWLKHDGNSPQSKRITPAESDELVECVLKALGRI</sequence>
<dbReference type="InterPro" id="IPR051678">
    <property type="entry name" value="AGP_Transferase"/>
</dbReference>
<dbReference type="SUPFAM" id="SSF56112">
    <property type="entry name" value="Protein kinase-like (PK-like)"/>
    <property type="match status" value="1"/>
</dbReference>
<dbReference type="OMA" id="MELMYES"/>
<dbReference type="PANTHER" id="PTHR21310:SF15">
    <property type="entry name" value="AMINOGLYCOSIDE PHOSPHOTRANSFERASE DOMAIN-CONTAINING PROTEIN"/>
    <property type="match status" value="1"/>
</dbReference>
<dbReference type="PANTHER" id="PTHR21310">
    <property type="entry name" value="AMINOGLYCOSIDE PHOSPHOTRANSFERASE-RELATED-RELATED"/>
    <property type="match status" value="1"/>
</dbReference>
<name>A0A0D2PDY2_HYPSF</name>
<dbReference type="EMBL" id="KN817526">
    <property type="protein sequence ID" value="KJA26751.1"/>
    <property type="molecule type" value="Genomic_DNA"/>
</dbReference>
<dbReference type="InterPro" id="IPR011009">
    <property type="entry name" value="Kinase-like_dom_sf"/>
</dbReference>
<evidence type="ECO:0000259" key="1">
    <source>
        <dbReference type="Pfam" id="PF01636"/>
    </source>
</evidence>
<evidence type="ECO:0000313" key="3">
    <source>
        <dbReference type="Proteomes" id="UP000054270"/>
    </source>
</evidence>
<feature type="non-terminal residue" evidence="2">
    <location>
        <position position="1"/>
    </location>
</feature>
<reference evidence="3" key="1">
    <citation type="submission" date="2014-04" db="EMBL/GenBank/DDBJ databases">
        <title>Evolutionary Origins and Diversification of the Mycorrhizal Mutualists.</title>
        <authorList>
            <consortium name="DOE Joint Genome Institute"/>
            <consortium name="Mycorrhizal Genomics Consortium"/>
            <person name="Kohler A."/>
            <person name="Kuo A."/>
            <person name="Nagy L.G."/>
            <person name="Floudas D."/>
            <person name="Copeland A."/>
            <person name="Barry K.W."/>
            <person name="Cichocki N."/>
            <person name="Veneault-Fourrey C."/>
            <person name="LaButti K."/>
            <person name="Lindquist E.A."/>
            <person name="Lipzen A."/>
            <person name="Lundell T."/>
            <person name="Morin E."/>
            <person name="Murat C."/>
            <person name="Riley R."/>
            <person name="Ohm R."/>
            <person name="Sun H."/>
            <person name="Tunlid A."/>
            <person name="Henrissat B."/>
            <person name="Grigoriev I.V."/>
            <person name="Hibbett D.S."/>
            <person name="Martin F."/>
        </authorList>
    </citation>
    <scope>NUCLEOTIDE SEQUENCE [LARGE SCALE GENOMIC DNA]</scope>
    <source>
        <strain evidence="3">FD-334 SS-4</strain>
    </source>
</reference>
<accession>A0A0D2PDY2</accession>
<dbReference type="AlphaFoldDB" id="A0A0D2PDY2"/>
<organism evidence="2 3">
    <name type="scientific">Hypholoma sublateritium (strain FD-334 SS-4)</name>
    <dbReference type="NCBI Taxonomy" id="945553"/>
    <lineage>
        <taxon>Eukaryota</taxon>
        <taxon>Fungi</taxon>
        <taxon>Dikarya</taxon>
        <taxon>Basidiomycota</taxon>
        <taxon>Agaricomycotina</taxon>
        <taxon>Agaricomycetes</taxon>
        <taxon>Agaricomycetidae</taxon>
        <taxon>Agaricales</taxon>
        <taxon>Agaricineae</taxon>
        <taxon>Strophariaceae</taxon>
        <taxon>Hypholoma</taxon>
    </lineage>
</organism>
<feature type="domain" description="Aminoglycoside phosphotransferase" evidence="1">
    <location>
        <begin position="19"/>
        <end position="211"/>
    </location>
</feature>
<dbReference type="Gene3D" id="3.90.1200.10">
    <property type="match status" value="1"/>
</dbReference>
<dbReference type="Proteomes" id="UP000054270">
    <property type="component" value="Unassembled WGS sequence"/>
</dbReference>
<dbReference type="InterPro" id="IPR002575">
    <property type="entry name" value="Aminoglycoside_PTrfase"/>
</dbReference>
<keyword evidence="3" id="KW-1185">Reference proteome</keyword>
<gene>
    <name evidence="2" type="ORF">HYPSUDRAFT_132318</name>
</gene>
<dbReference type="Pfam" id="PF01636">
    <property type="entry name" value="APH"/>
    <property type="match status" value="1"/>
</dbReference>
<protein>
    <recommendedName>
        <fullName evidence="1">Aminoglycoside phosphotransferase domain-containing protein</fullName>
    </recommendedName>
</protein>
<evidence type="ECO:0000313" key="2">
    <source>
        <dbReference type="EMBL" id="KJA26751.1"/>
    </source>
</evidence>
<dbReference type="OrthoDB" id="8300194at2759"/>
<proteinExistence type="predicted"/>